<dbReference type="InterPro" id="IPR054612">
    <property type="entry name" value="Phage_capsid-like_C"/>
</dbReference>
<evidence type="ECO:0000256" key="2">
    <source>
        <dbReference type="SAM" id="Coils"/>
    </source>
</evidence>
<evidence type="ECO:0000313" key="5">
    <source>
        <dbReference type="Proteomes" id="UP000480350"/>
    </source>
</evidence>
<dbReference type="Pfam" id="PF05065">
    <property type="entry name" value="Phage_capsid"/>
    <property type="match status" value="1"/>
</dbReference>
<keyword evidence="5" id="KW-1185">Reference proteome</keyword>
<dbReference type="InterPro" id="IPR024455">
    <property type="entry name" value="Phage_capsid"/>
</dbReference>
<keyword evidence="2" id="KW-0175">Coiled coil</keyword>
<feature type="domain" description="Phage capsid-like C-terminal" evidence="3">
    <location>
        <begin position="106"/>
        <end position="378"/>
    </location>
</feature>
<dbReference type="AlphaFoldDB" id="A0A7C9N0A2"/>
<dbReference type="RefSeq" id="WP_160763875.1">
    <property type="nucleotide sequence ID" value="NZ_WUPT01000001.1"/>
</dbReference>
<dbReference type="SUPFAM" id="SSF56563">
    <property type="entry name" value="Major capsid protein gp5"/>
    <property type="match status" value="1"/>
</dbReference>
<dbReference type="Gene3D" id="3.30.2400.10">
    <property type="entry name" value="Major capsid protein gp5"/>
    <property type="match status" value="1"/>
</dbReference>
<comment type="caution">
    <text evidence="4">The sequence shown here is derived from an EMBL/GenBank/DDBJ whole genome shotgun (WGS) entry which is preliminary data.</text>
</comment>
<dbReference type="EMBL" id="WUPT01000001">
    <property type="protein sequence ID" value="MXQ08038.1"/>
    <property type="molecule type" value="Genomic_DNA"/>
</dbReference>
<dbReference type="Gene3D" id="3.30.2320.10">
    <property type="entry name" value="hypothetical protein PF0899 domain"/>
    <property type="match status" value="1"/>
</dbReference>
<reference evidence="4 5" key="1">
    <citation type="submission" date="2019-12" db="EMBL/GenBank/DDBJ databases">
        <authorList>
            <person name="Lee S.D."/>
        </authorList>
    </citation>
    <scope>NUCLEOTIDE SEQUENCE [LARGE SCALE GENOMIC DNA]</scope>
    <source>
        <strain evidence="4 5">GH1-50</strain>
    </source>
</reference>
<gene>
    <name evidence="4" type="ORF">GQ651_09300</name>
</gene>
<evidence type="ECO:0000259" key="3">
    <source>
        <dbReference type="Pfam" id="PF05065"/>
    </source>
</evidence>
<organism evidence="4 5">
    <name type="scientific">Kangsaoukella pontilimi</name>
    <dbReference type="NCBI Taxonomy" id="2691042"/>
    <lineage>
        <taxon>Bacteria</taxon>
        <taxon>Pseudomonadati</taxon>
        <taxon>Pseudomonadota</taxon>
        <taxon>Alphaproteobacteria</taxon>
        <taxon>Rhodobacterales</taxon>
        <taxon>Paracoccaceae</taxon>
        <taxon>Kangsaoukella</taxon>
    </lineage>
</organism>
<protein>
    <submittedName>
        <fullName evidence="4">Phage major capsid protein</fullName>
    </submittedName>
</protein>
<name>A0A7C9N0A2_9RHOB</name>
<feature type="coiled-coil region" evidence="2">
    <location>
        <begin position="13"/>
        <end position="47"/>
    </location>
</feature>
<sequence length="382" mass="41486">MALDITAVEDALNQVEQKLHKKYTSRIDELETEVTGLRDSMTGMQQKGFGGGLIGSTSRKSIGAEILGSDAWKDVAAKRTARAGLEIKNTILGEGGSPQDPTDTGVVPKDNMPGIVGGAFRPLRLLDVVPRGTATSNQVHYTREASWTNNAAETAEAAQKPESTLIFEGIDEPVRTIATFLKVSRQAMDDQPALQSYIDARLRHAVEQRLEQQIIQGNGSSPNLSGMNQTGNHTDLTVVTADNDFDALNRAKQQVVVSDYMPSAFLVNPADFGRLERTKTGISGDASYLAQGGNSITYLRNGMQPMTWGLPVIISNSVPSGSFFCISTDSMMLWSRQSTVVEIFDQNEDDVEKNLLTIRAEGRWAFGVWRPAAVIFGAFPDA</sequence>
<dbReference type="Proteomes" id="UP000480350">
    <property type="component" value="Unassembled WGS sequence"/>
</dbReference>
<proteinExistence type="predicted"/>
<reference evidence="4 5" key="2">
    <citation type="submission" date="2020-03" db="EMBL/GenBank/DDBJ databases">
        <title>Kangsaoukella pontilimi gen. nov., sp. nov., a new member of the family Rhodobacteraceae isolated from a tidal mudflat.</title>
        <authorList>
            <person name="Kim I.S."/>
        </authorList>
    </citation>
    <scope>NUCLEOTIDE SEQUENCE [LARGE SCALE GENOMIC DNA]</scope>
    <source>
        <strain evidence="4 5">GH1-50</strain>
    </source>
</reference>
<evidence type="ECO:0000256" key="1">
    <source>
        <dbReference type="ARBA" id="ARBA00004328"/>
    </source>
</evidence>
<dbReference type="NCBIfam" id="TIGR01554">
    <property type="entry name" value="major_cap_HK97"/>
    <property type="match status" value="1"/>
</dbReference>
<accession>A0A7C9N0A2</accession>
<comment type="subcellular location">
    <subcellularLocation>
        <location evidence="1">Virion</location>
    </subcellularLocation>
</comment>
<evidence type="ECO:0000313" key="4">
    <source>
        <dbReference type="EMBL" id="MXQ08038.1"/>
    </source>
</evidence>